<organism evidence="2 3">
    <name type="scientific">Thauera phenolivorans</name>
    <dbReference type="NCBI Taxonomy" id="1792543"/>
    <lineage>
        <taxon>Bacteria</taxon>
        <taxon>Pseudomonadati</taxon>
        <taxon>Pseudomonadota</taxon>
        <taxon>Betaproteobacteria</taxon>
        <taxon>Rhodocyclales</taxon>
        <taxon>Zoogloeaceae</taxon>
        <taxon>Thauera</taxon>
    </lineage>
</organism>
<dbReference type="InterPro" id="IPR000073">
    <property type="entry name" value="AB_hydrolase_1"/>
</dbReference>
<gene>
    <name evidence="2" type="ORF">GX576_16240</name>
</gene>
<dbReference type="Proteomes" id="UP000536534">
    <property type="component" value="Unassembled WGS sequence"/>
</dbReference>
<dbReference type="GO" id="GO:0016787">
    <property type="term" value="F:hydrolase activity"/>
    <property type="evidence" value="ECO:0007669"/>
    <property type="project" value="UniProtKB-KW"/>
</dbReference>
<dbReference type="PRINTS" id="PR00412">
    <property type="entry name" value="EPOXHYDRLASE"/>
</dbReference>
<dbReference type="Pfam" id="PF00561">
    <property type="entry name" value="Abhydrolase_1"/>
    <property type="match status" value="1"/>
</dbReference>
<feature type="domain" description="AB hydrolase-1" evidence="1">
    <location>
        <begin position="27"/>
        <end position="255"/>
    </location>
</feature>
<dbReference type="EMBL" id="JAAYYV010000473">
    <property type="protein sequence ID" value="NLF55916.1"/>
    <property type="molecule type" value="Genomic_DNA"/>
</dbReference>
<sequence length="270" mass="27612">MQLERLDIAGRQVCLADHRPAIPGSHPPLLLVHGAGHDHGVWDEVGARLAGAGLHAIAPDLPGHGGSGGDAPASIDAAADWLLRLLDALGLGAAGLVGHSMGSLIALAAAARAPERVSSLVLVGSLAPMPVSPFLLDAVREEPARGHALINKFSFAPAELLGAERHAALVAANAARMEAQPAASLLADLQACNAWQDGLRCATALRCPALLVCGERDRMTPPDAVKPLFEACADSAGGARMITLAGAGHAMMDEAAPAVSEAIREFVMTH</sequence>
<proteinExistence type="predicted"/>
<protein>
    <submittedName>
        <fullName evidence="2">Alpha/beta hydrolase</fullName>
    </submittedName>
</protein>
<reference evidence="2 3" key="1">
    <citation type="journal article" date="2020" name="Biotechnol. Biofuels">
        <title>New insights from the biogas microbiome by comprehensive genome-resolved metagenomics of nearly 1600 species originating from multiple anaerobic digesters.</title>
        <authorList>
            <person name="Campanaro S."/>
            <person name="Treu L."/>
            <person name="Rodriguez-R L.M."/>
            <person name="Kovalovszki A."/>
            <person name="Ziels R.M."/>
            <person name="Maus I."/>
            <person name="Zhu X."/>
            <person name="Kougias P.G."/>
            <person name="Basile A."/>
            <person name="Luo G."/>
            <person name="Schluter A."/>
            <person name="Konstantinidis K.T."/>
            <person name="Angelidaki I."/>
        </authorList>
    </citation>
    <scope>NUCLEOTIDE SEQUENCE [LARGE SCALE GENOMIC DNA]</scope>
    <source>
        <strain evidence="2">AS06rmzACSIP_256</strain>
    </source>
</reference>
<dbReference type="PANTHER" id="PTHR43194:SF5">
    <property type="entry name" value="PIMELOYL-[ACYL-CARRIER PROTEIN] METHYL ESTER ESTERASE"/>
    <property type="match status" value="1"/>
</dbReference>
<dbReference type="PANTHER" id="PTHR43194">
    <property type="entry name" value="HYDROLASE ALPHA/BETA FOLD FAMILY"/>
    <property type="match status" value="1"/>
</dbReference>
<comment type="caution">
    <text evidence="2">The sequence shown here is derived from an EMBL/GenBank/DDBJ whole genome shotgun (WGS) entry which is preliminary data.</text>
</comment>
<evidence type="ECO:0000313" key="3">
    <source>
        <dbReference type="Proteomes" id="UP000536534"/>
    </source>
</evidence>
<evidence type="ECO:0000313" key="2">
    <source>
        <dbReference type="EMBL" id="NLF55916.1"/>
    </source>
</evidence>
<dbReference type="InterPro" id="IPR000639">
    <property type="entry name" value="Epox_hydrolase-like"/>
</dbReference>
<keyword evidence="2" id="KW-0378">Hydrolase</keyword>
<dbReference type="Gene3D" id="3.40.50.1820">
    <property type="entry name" value="alpha/beta hydrolase"/>
    <property type="match status" value="1"/>
</dbReference>
<dbReference type="InterPro" id="IPR029058">
    <property type="entry name" value="AB_hydrolase_fold"/>
</dbReference>
<dbReference type="OrthoDB" id="5297561at2"/>
<accession>A0A7X7R9S8</accession>
<dbReference type="PRINTS" id="PR00111">
    <property type="entry name" value="ABHYDROLASE"/>
</dbReference>
<dbReference type="InterPro" id="IPR050228">
    <property type="entry name" value="Carboxylesterase_BioH"/>
</dbReference>
<dbReference type="SUPFAM" id="SSF53474">
    <property type="entry name" value="alpha/beta-Hydrolases"/>
    <property type="match status" value="1"/>
</dbReference>
<dbReference type="RefSeq" id="WP_083200211.1">
    <property type="nucleotide sequence ID" value="NZ_MBFM01000001.1"/>
</dbReference>
<dbReference type="AlphaFoldDB" id="A0A7X7R9S8"/>
<evidence type="ECO:0000259" key="1">
    <source>
        <dbReference type="Pfam" id="PF00561"/>
    </source>
</evidence>
<name>A0A7X7R9S8_9RHOO</name>